<sequence>MPTGAHCAYFQDEMPSALGAAIRLHFTKIPRSIYLRKLHDDSEEVYYALLSREEIVDTYSVGAETRKKLPLRCADAIRTLKYIAVSDEDPCWDDEHDNEYELDLDGAVCNLDWGSAGERYGGGADEYEYQPEWHAKKTKTLQWWRVEQSFEEGRRKTELQPLTPEKGRAVQRFLEEADFESMERIDELLS</sequence>
<proteinExistence type="predicted"/>
<dbReference type="EMBL" id="AYKW01000037">
    <property type="protein sequence ID" value="PIL26801.1"/>
    <property type="molecule type" value="Genomic_DNA"/>
</dbReference>
<accession>A0A2G8RZ56</accession>
<comment type="caution">
    <text evidence="1">The sequence shown here is derived from an EMBL/GenBank/DDBJ whole genome shotgun (WGS) entry which is preliminary data.</text>
</comment>
<evidence type="ECO:0000313" key="2">
    <source>
        <dbReference type="Proteomes" id="UP000230002"/>
    </source>
</evidence>
<dbReference type="AlphaFoldDB" id="A0A2G8RZ56"/>
<gene>
    <name evidence="1" type="ORF">GSI_11137</name>
</gene>
<dbReference type="Proteomes" id="UP000230002">
    <property type="component" value="Unassembled WGS sequence"/>
</dbReference>
<evidence type="ECO:0000313" key="1">
    <source>
        <dbReference type="EMBL" id="PIL26801.1"/>
    </source>
</evidence>
<name>A0A2G8RZ56_9APHY</name>
<organism evidence="1 2">
    <name type="scientific">Ganoderma sinense ZZ0214-1</name>
    <dbReference type="NCBI Taxonomy" id="1077348"/>
    <lineage>
        <taxon>Eukaryota</taxon>
        <taxon>Fungi</taxon>
        <taxon>Dikarya</taxon>
        <taxon>Basidiomycota</taxon>
        <taxon>Agaricomycotina</taxon>
        <taxon>Agaricomycetes</taxon>
        <taxon>Polyporales</taxon>
        <taxon>Polyporaceae</taxon>
        <taxon>Ganoderma</taxon>
    </lineage>
</organism>
<reference evidence="1 2" key="1">
    <citation type="journal article" date="2015" name="Sci. Rep.">
        <title>Chromosome-level genome map provides insights into diverse defense mechanisms in the medicinal fungus Ganoderma sinense.</title>
        <authorList>
            <person name="Zhu Y."/>
            <person name="Xu J."/>
            <person name="Sun C."/>
            <person name="Zhou S."/>
            <person name="Xu H."/>
            <person name="Nelson D.R."/>
            <person name="Qian J."/>
            <person name="Song J."/>
            <person name="Luo H."/>
            <person name="Xiang L."/>
            <person name="Li Y."/>
            <person name="Xu Z."/>
            <person name="Ji A."/>
            <person name="Wang L."/>
            <person name="Lu S."/>
            <person name="Hayward A."/>
            <person name="Sun W."/>
            <person name="Li X."/>
            <person name="Schwartz D.C."/>
            <person name="Wang Y."/>
            <person name="Chen S."/>
        </authorList>
    </citation>
    <scope>NUCLEOTIDE SEQUENCE [LARGE SCALE GENOMIC DNA]</scope>
    <source>
        <strain evidence="1 2">ZZ0214-1</strain>
    </source>
</reference>
<keyword evidence="2" id="KW-1185">Reference proteome</keyword>
<protein>
    <submittedName>
        <fullName evidence="1">Uncharacterized protein</fullName>
    </submittedName>
</protein>